<feature type="transmembrane region" description="Helical" evidence="8">
    <location>
        <begin position="45"/>
        <end position="78"/>
    </location>
</feature>
<evidence type="ECO:0000256" key="5">
    <source>
        <dbReference type="ARBA" id="ARBA00022692"/>
    </source>
</evidence>
<dbReference type="PANTHER" id="PTHR42925">
    <property type="entry name" value="MULTIDRUG AND TOXIN EFFLUX PROTEIN MATE FAMILY"/>
    <property type="match status" value="1"/>
</dbReference>
<keyword evidence="10" id="KW-1185">Reference proteome</keyword>
<dbReference type="NCBIfam" id="TIGR00797">
    <property type="entry name" value="matE"/>
    <property type="match status" value="1"/>
</dbReference>
<feature type="transmembrane region" description="Helical" evidence="8">
    <location>
        <begin position="412"/>
        <end position="434"/>
    </location>
</feature>
<dbReference type="Pfam" id="PF01554">
    <property type="entry name" value="MatE"/>
    <property type="match status" value="2"/>
</dbReference>
<dbReference type="InterPro" id="IPR048279">
    <property type="entry name" value="MdtK-like"/>
</dbReference>
<organism evidence="9 10">
    <name type="scientific">Evansella alkalicola</name>
    <dbReference type="NCBI Taxonomy" id="745819"/>
    <lineage>
        <taxon>Bacteria</taxon>
        <taxon>Bacillati</taxon>
        <taxon>Bacillota</taxon>
        <taxon>Bacilli</taxon>
        <taxon>Bacillales</taxon>
        <taxon>Bacillaceae</taxon>
        <taxon>Evansella</taxon>
    </lineage>
</organism>
<name>A0ABS6JYB7_9BACI</name>
<feature type="transmembrane region" description="Helical" evidence="8">
    <location>
        <begin position="191"/>
        <end position="215"/>
    </location>
</feature>
<feature type="transmembrane region" description="Helical" evidence="8">
    <location>
        <begin position="318"/>
        <end position="336"/>
    </location>
</feature>
<sequence>MKNSNDNIKQLSLFAITWPIFIEVFLQTFLNIADVFMLSFVSDEAVASIGVVTQIMMFAFVLFNFTAMGAGVVIAQYIGARRPKDASLTIGNAVFLNLLFGIFISAVIVFLRHPILRLFNLEADLYAYAEIYLIIVGGTLFTQALILTIFSVLQAKGMTKDVMYVSLGMNILNIFGNYVFIFGAFGAPELGVTGVAIATAVSRTIAMIVLIKMLGSRIDVKVKLKEFFTFKKEYVKKIMKIGVPSAGEHLSYNLSQITITVFITLLGASALATRVYTMNILNFMVIFSMAMSKGMQIYIGQLVGAGKMEYAYKEMFRGLKWALGVTMVCAILIAITGEQLFSIFTSDMNIIALGTTLLIVGIILEPGRASNLVIISALRASGDAQFPVLMGIIVMWGVSVPLSYFLGIHLGYGLIGVWIALLLDEWIRAIIMYFRWRSKVWQKKALVKPSDEIVEDAPVKAVE</sequence>
<comment type="subcellular location">
    <subcellularLocation>
        <location evidence="1">Cell membrane</location>
        <topology evidence="1">Multi-pass membrane protein</topology>
    </subcellularLocation>
</comment>
<feature type="transmembrane region" description="Helical" evidence="8">
    <location>
        <begin position="90"/>
        <end position="111"/>
    </location>
</feature>
<dbReference type="Proteomes" id="UP000790580">
    <property type="component" value="Unassembled WGS sequence"/>
</dbReference>
<dbReference type="PIRSF" id="PIRSF006603">
    <property type="entry name" value="DinF"/>
    <property type="match status" value="1"/>
</dbReference>
<feature type="transmembrane region" description="Helical" evidence="8">
    <location>
        <begin position="12"/>
        <end position="33"/>
    </location>
</feature>
<feature type="transmembrane region" description="Helical" evidence="8">
    <location>
        <begin position="348"/>
        <end position="365"/>
    </location>
</feature>
<reference evidence="9 10" key="1">
    <citation type="submission" date="2021-06" db="EMBL/GenBank/DDBJ databases">
        <title>Bacillus sp. RD4P76, an endophyte from a halophyte.</title>
        <authorList>
            <person name="Sun J.-Q."/>
        </authorList>
    </citation>
    <scope>NUCLEOTIDE SEQUENCE [LARGE SCALE GENOMIC DNA]</scope>
    <source>
        <strain evidence="9 10">JCM 17098</strain>
    </source>
</reference>
<gene>
    <name evidence="9" type="ORF">KS407_12220</name>
</gene>
<feature type="transmembrane region" description="Helical" evidence="8">
    <location>
        <begin position="257"/>
        <end position="277"/>
    </location>
</feature>
<dbReference type="InterPro" id="IPR002528">
    <property type="entry name" value="MATE_fam"/>
</dbReference>
<feature type="transmembrane region" description="Helical" evidence="8">
    <location>
        <begin position="283"/>
        <end position="306"/>
    </location>
</feature>
<keyword evidence="5 8" id="KW-0812">Transmembrane</keyword>
<accession>A0ABS6JYB7</accession>
<comment type="caution">
    <text evidence="9">The sequence shown here is derived from an EMBL/GenBank/DDBJ whole genome shotgun (WGS) entry which is preliminary data.</text>
</comment>
<dbReference type="CDD" id="cd13134">
    <property type="entry name" value="MATE_like_8"/>
    <property type="match status" value="1"/>
</dbReference>
<evidence type="ECO:0000256" key="6">
    <source>
        <dbReference type="ARBA" id="ARBA00022989"/>
    </source>
</evidence>
<evidence type="ECO:0000256" key="1">
    <source>
        <dbReference type="ARBA" id="ARBA00004651"/>
    </source>
</evidence>
<proteinExistence type="inferred from homology"/>
<feature type="transmembrane region" description="Helical" evidence="8">
    <location>
        <begin position="162"/>
        <end position="185"/>
    </location>
</feature>
<evidence type="ECO:0000256" key="2">
    <source>
        <dbReference type="ARBA" id="ARBA00010199"/>
    </source>
</evidence>
<evidence type="ECO:0000256" key="4">
    <source>
        <dbReference type="ARBA" id="ARBA00022475"/>
    </source>
</evidence>
<feature type="transmembrane region" description="Helical" evidence="8">
    <location>
        <begin position="386"/>
        <end position="406"/>
    </location>
</feature>
<feature type="transmembrane region" description="Helical" evidence="8">
    <location>
        <begin position="131"/>
        <end position="150"/>
    </location>
</feature>
<evidence type="ECO:0000313" key="9">
    <source>
        <dbReference type="EMBL" id="MBU9722202.1"/>
    </source>
</evidence>
<keyword evidence="7 8" id="KW-0472">Membrane</keyword>
<evidence type="ECO:0000256" key="7">
    <source>
        <dbReference type="ARBA" id="ARBA00023136"/>
    </source>
</evidence>
<keyword evidence="3" id="KW-0813">Transport</keyword>
<dbReference type="EMBL" id="JAHQCR010000050">
    <property type="protein sequence ID" value="MBU9722202.1"/>
    <property type="molecule type" value="Genomic_DNA"/>
</dbReference>
<dbReference type="PANTHER" id="PTHR42925:SF1">
    <property type="entry name" value="VIRULENCE FACTOR MVIN"/>
    <property type="match status" value="1"/>
</dbReference>
<keyword evidence="6 8" id="KW-1133">Transmembrane helix</keyword>
<protein>
    <submittedName>
        <fullName evidence="9">MATE family efflux transporter</fullName>
    </submittedName>
</protein>
<evidence type="ECO:0000256" key="8">
    <source>
        <dbReference type="SAM" id="Phobius"/>
    </source>
</evidence>
<evidence type="ECO:0000256" key="3">
    <source>
        <dbReference type="ARBA" id="ARBA00022448"/>
    </source>
</evidence>
<dbReference type="RefSeq" id="WP_088076439.1">
    <property type="nucleotide sequence ID" value="NZ_JAHQCR010000050.1"/>
</dbReference>
<comment type="similarity">
    <text evidence="2">Belongs to the multi antimicrobial extrusion (MATE) (TC 2.A.66.1) family.</text>
</comment>
<evidence type="ECO:0000313" key="10">
    <source>
        <dbReference type="Proteomes" id="UP000790580"/>
    </source>
</evidence>
<keyword evidence="4" id="KW-1003">Cell membrane</keyword>
<dbReference type="InterPro" id="IPR047135">
    <property type="entry name" value="YsiQ"/>
</dbReference>